<comment type="function">
    <text evidence="1 12">Catalyzes the condensation of (S)-aspartate-beta-semialdehyde [(S)-ASA] and pyruvate to 4-hydroxy-tetrahydrodipicolinate (HTPA).</text>
</comment>
<dbReference type="GO" id="GO:0005829">
    <property type="term" value="C:cytosol"/>
    <property type="evidence" value="ECO:0007669"/>
    <property type="project" value="TreeGrafter"/>
</dbReference>
<dbReference type="CDD" id="cd00950">
    <property type="entry name" value="DHDPS"/>
    <property type="match status" value="1"/>
</dbReference>
<evidence type="ECO:0000256" key="15">
    <source>
        <dbReference type="PIRSR" id="PIRSR001365-2"/>
    </source>
</evidence>
<dbReference type="InterPro" id="IPR013785">
    <property type="entry name" value="Aldolase_TIM"/>
</dbReference>
<organism evidence="16 17">
    <name type="scientific">Sporomusa ovata</name>
    <dbReference type="NCBI Taxonomy" id="2378"/>
    <lineage>
        <taxon>Bacteria</taxon>
        <taxon>Bacillati</taxon>
        <taxon>Bacillota</taxon>
        <taxon>Negativicutes</taxon>
        <taxon>Selenomonadales</taxon>
        <taxon>Sporomusaceae</taxon>
        <taxon>Sporomusa</taxon>
    </lineage>
</organism>
<comment type="pathway">
    <text evidence="2 12">Amino-acid biosynthesis; L-lysine biosynthesis via DAP pathway; (S)-tetrahydrodipicolinate from L-aspartate: step 3/4.</text>
</comment>
<feature type="active site" description="Schiff-base intermediate with substrate" evidence="12 14">
    <location>
        <position position="163"/>
    </location>
</feature>
<dbReference type="SUPFAM" id="SSF51569">
    <property type="entry name" value="Aldolase"/>
    <property type="match status" value="1"/>
</dbReference>
<comment type="caution">
    <text evidence="12">Was originally thought to be a dihydrodipicolinate synthase (DHDPS), catalyzing the condensation of (S)-aspartate-beta-semialdehyde [(S)-ASA] and pyruvate to dihydrodipicolinate (DHDP). However, it was shown in E.coli that the product of the enzymatic reaction is not dihydrodipicolinate but in fact (4S)-4-hydroxy-2,3,4,5-tetrahydro-(2S)-dipicolinic acid (HTPA), and that the consecutive dehydration reaction leading to DHDP is not spontaneous but catalyzed by DapB.</text>
</comment>
<dbReference type="GO" id="GO:0008840">
    <property type="term" value="F:4-hydroxy-tetrahydrodipicolinate synthase activity"/>
    <property type="evidence" value="ECO:0007669"/>
    <property type="project" value="UniProtKB-UniRule"/>
</dbReference>
<evidence type="ECO:0000256" key="6">
    <source>
        <dbReference type="ARBA" id="ARBA00022605"/>
    </source>
</evidence>
<evidence type="ECO:0000256" key="11">
    <source>
        <dbReference type="ARBA" id="ARBA00047836"/>
    </source>
</evidence>
<evidence type="ECO:0000256" key="2">
    <source>
        <dbReference type="ARBA" id="ARBA00005120"/>
    </source>
</evidence>
<evidence type="ECO:0000256" key="12">
    <source>
        <dbReference type="HAMAP-Rule" id="MF_00418"/>
    </source>
</evidence>
<evidence type="ECO:0000256" key="9">
    <source>
        <dbReference type="ARBA" id="ARBA00023239"/>
    </source>
</evidence>
<keyword evidence="6 12" id="KW-0028">Amino-acid biosynthesis</keyword>
<comment type="similarity">
    <text evidence="3 12 13">Belongs to the DapA family.</text>
</comment>
<dbReference type="PANTHER" id="PTHR12128">
    <property type="entry name" value="DIHYDRODIPICOLINATE SYNTHASE"/>
    <property type="match status" value="1"/>
</dbReference>
<dbReference type="PRINTS" id="PR00146">
    <property type="entry name" value="DHPICSNTHASE"/>
</dbReference>
<dbReference type="RefSeq" id="WP_021167647.1">
    <property type="nucleotide sequence ID" value="NZ_CTRP01000004.1"/>
</dbReference>
<dbReference type="EC" id="4.3.3.7" evidence="4 12"/>
<feature type="binding site" evidence="12 15">
    <location>
        <position position="205"/>
    </location>
    <ligand>
        <name>pyruvate</name>
        <dbReference type="ChEBI" id="CHEBI:15361"/>
    </ligand>
</feature>
<dbReference type="Gene3D" id="3.20.20.70">
    <property type="entry name" value="Aldolase class I"/>
    <property type="match status" value="1"/>
</dbReference>
<dbReference type="UniPathway" id="UPA00034">
    <property type="reaction ID" value="UER00017"/>
</dbReference>
<proteinExistence type="inferred from homology"/>
<keyword evidence="5 12" id="KW-0963">Cytoplasm</keyword>
<keyword evidence="9 12" id="KW-0456">Lyase</keyword>
<evidence type="ECO:0000256" key="13">
    <source>
        <dbReference type="PIRNR" id="PIRNR001365"/>
    </source>
</evidence>
<keyword evidence="10 12" id="KW-0704">Schiff base</keyword>
<evidence type="ECO:0000256" key="8">
    <source>
        <dbReference type="ARBA" id="ARBA00023154"/>
    </source>
</evidence>
<comment type="subunit">
    <text evidence="12">Homotetramer; dimer of dimers.</text>
</comment>
<keyword evidence="7 12" id="KW-0220">Diaminopimelate biosynthesis</keyword>
<evidence type="ECO:0000256" key="3">
    <source>
        <dbReference type="ARBA" id="ARBA00007592"/>
    </source>
</evidence>
<keyword evidence="8 12" id="KW-0457">Lysine biosynthesis</keyword>
<evidence type="ECO:0000256" key="5">
    <source>
        <dbReference type="ARBA" id="ARBA00022490"/>
    </source>
</evidence>
<dbReference type="GO" id="GO:0009089">
    <property type="term" value="P:lysine biosynthetic process via diaminopimelate"/>
    <property type="evidence" value="ECO:0007669"/>
    <property type="project" value="UniProtKB-UniRule"/>
</dbReference>
<reference evidence="17" key="1">
    <citation type="submission" date="2015-03" db="EMBL/GenBank/DDBJ databases">
        <authorList>
            <person name="Nijsse Bart"/>
        </authorList>
    </citation>
    <scope>NUCLEOTIDE SEQUENCE [LARGE SCALE GENOMIC DNA]</scope>
</reference>
<dbReference type="PROSITE" id="PS00665">
    <property type="entry name" value="DHDPS_1"/>
    <property type="match status" value="1"/>
</dbReference>
<dbReference type="HAMAP" id="MF_00418">
    <property type="entry name" value="DapA"/>
    <property type="match status" value="1"/>
</dbReference>
<dbReference type="PIRSF" id="PIRSF001365">
    <property type="entry name" value="DHDPS"/>
    <property type="match status" value="1"/>
</dbReference>
<feature type="active site" description="Proton donor/acceptor" evidence="12 14">
    <location>
        <position position="135"/>
    </location>
</feature>
<evidence type="ECO:0000256" key="1">
    <source>
        <dbReference type="ARBA" id="ARBA00003294"/>
    </source>
</evidence>
<evidence type="ECO:0000313" key="16">
    <source>
        <dbReference type="EMBL" id="CQR71552.1"/>
    </source>
</evidence>
<dbReference type="EMBL" id="CTRP01000004">
    <property type="protein sequence ID" value="CQR71552.1"/>
    <property type="molecule type" value="Genomic_DNA"/>
</dbReference>
<feature type="binding site" evidence="12 15">
    <location>
        <position position="47"/>
    </location>
    <ligand>
        <name>pyruvate</name>
        <dbReference type="ChEBI" id="CHEBI:15361"/>
    </ligand>
</feature>
<dbReference type="PANTHER" id="PTHR12128:SF66">
    <property type="entry name" value="4-HYDROXY-2-OXOGLUTARATE ALDOLASE, MITOCHONDRIAL"/>
    <property type="match status" value="1"/>
</dbReference>
<dbReference type="PROSITE" id="PS00666">
    <property type="entry name" value="DHDPS_2"/>
    <property type="match status" value="1"/>
</dbReference>
<dbReference type="NCBIfam" id="TIGR00674">
    <property type="entry name" value="dapA"/>
    <property type="match status" value="1"/>
</dbReference>
<dbReference type="InterPro" id="IPR020625">
    <property type="entry name" value="Schiff_base-form_aldolases_AS"/>
</dbReference>
<dbReference type="Pfam" id="PF00701">
    <property type="entry name" value="DHDPS"/>
    <property type="match status" value="1"/>
</dbReference>
<gene>
    <name evidence="12" type="primary">dapA</name>
    <name evidence="16" type="ORF">SpAn4DRAFT_4057</name>
</gene>
<protein>
    <recommendedName>
        <fullName evidence="4 12">4-hydroxy-tetrahydrodipicolinate synthase</fullName>
        <shortName evidence="12">HTPA synthase</shortName>
        <ecNumber evidence="4 12">4.3.3.7</ecNumber>
    </recommendedName>
</protein>
<evidence type="ECO:0000256" key="4">
    <source>
        <dbReference type="ARBA" id="ARBA00012086"/>
    </source>
</evidence>
<evidence type="ECO:0000256" key="14">
    <source>
        <dbReference type="PIRSR" id="PIRSR001365-1"/>
    </source>
</evidence>
<feature type="site" description="Part of a proton relay during catalysis" evidence="12">
    <location>
        <position position="109"/>
    </location>
</feature>
<dbReference type="GO" id="GO:0019877">
    <property type="term" value="P:diaminopimelate biosynthetic process"/>
    <property type="evidence" value="ECO:0007669"/>
    <property type="project" value="UniProtKB-UniRule"/>
</dbReference>
<name>A0A0U1KVU2_9FIRM</name>
<dbReference type="SMART" id="SM01130">
    <property type="entry name" value="DHDPS"/>
    <property type="match status" value="1"/>
</dbReference>
<comment type="subcellular location">
    <subcellularLocation>
        <location evidence="12">Cytoplasm</location>
    </subcellularLocation>
</comment>
<dbReference type="InterPro" id="IPR002220">
    <property type="entry name" value="DapA-like"/>
</dbReference>
<dbReference type="InterPro" id="IPR020624">
    <property type="entry name" value="Schiff_base-form_aldolases_CS"/>
</dbReference>
<dbReference type="InterPro" id="IPR005263">
    <property type="entry name" value="DapA"/>
</dbReference>
<keyword evidence="17" id="KW-1185">Reference proteome</keyword>
<accession>A0A0U1KVU2</accession>
<feature type="site" description="Part of a proton relay during catalysis" evidence="12">
    <location>
        <position position="46"/>
    </location>
</feature>
<evidence type="ECO:0000313" key="17">
    <source>
        <dbReference type="Proteomes" id="UP000049855"/>
    </source>
</evidence>
<comment type="catalytic activity">
    <reaction evidence="11 12">
        <text>L-aspartate 4-semialdehyde + pyruvate = (2S,4S)-4-hydroxy-2,3,4,5-tetrahydrodipicolinate + H2O + H(+)</text>
        <dbReference type="Rhea" id="RHEA:34171"/>
        <dbReference type="ChEBI" id="CHEBI:15361"/>
        <dbReference type="ChEBI" id="CHEBI:15377"/>
        <dbReference type="ChEBI" id="CHEBI:15378"/>
        <dbReference type="ChEBI" id="CHEBI:67139"/>
        <dbReference type="ChEBI" id="CHEBI:537519"/>
        <dbReference type="EC" id="4.3.3.7"/>
    </reaction>
</comment>
<sequence length="293" mass="31257">MKNFGRVLTAMVTPFNADYSVNYSEVANLANYLVNNGSDGLVVAGSTGEAATLTCDEKLKLFKIVMETVGDKATVIAGTGSNDTRASIELTKEAEKIGVHGAMLVGPYYNKPPQEGYYQHFKAIAESTSLPLIVYNVPGRTASNILPATIARLAKIDNIVAIKEASGNLDQVSEIIRITPDDFLVYSGDDGLTLPSLSVGGYGVISVAAHVVGKRMQEMITAFLAGDMNKAQALHLDLMPFFKVIFVTTNPIPIKKAVNILGINTGPVRLPLVPPTASEEEQLTKVMKSIGAI</sequence>
<evidence type="ECO:0000256" key="7">
    <source>
        <dbReference type="ARBA" id="ARBA00022915"/>
    </source>
</evidence>
<dbReference type="AlphaFoldDB" id="A0A0U1KVU2"/>
<evidence type="ECO:0000256" key="10">
    <source>
        <dbReference type="ARBA" id="ARBA00023270"/>
    </source>
</evidence>
<dbReference type="Proteomes" id="UP000049855">
    <property type="component" value="Unassembled WGS sequence"/>
</dbReference>